<dbReference type="EMBL" id="RIBY02000036">
    <property type="protein sequence ID" value="KAH9845554.1"/>
    <property type="molecule type" value="Genomic_DNA"/>
</dbReference>
<evidence type="ECO:0000313" key="2">
    <source>
        <dbReference type="Proteomes" id="UP001138500"/>
    </source>
</evidence>
<proteinExistence type="predicted"/>
<dbReference type="AlphaFoldDB" id="A0A9W7W6Z0"/>
<organism evidence="1 2">
    <name type="scientific">Teratosphaeria destructans</name>
    <dbReference type="NCBI Taxonomy" id="418781"/>
    <lineage>
        <taxon>Eukaryota</taxon>
        <taxon>Fungi</taxon>
        <taxon>Dikarya</taxon>
        <taxon>Ascomycota</taxon>
        <taxon>Pezizomycotina</taxon>
        <taxon>Dothideomycetes</taxon>
        <taxon>Dothideomycetidae</taxon>
        <taxon>Mycosphaerellales</taxon>
        <taxon>Teratosphaeriaceae</taxon>
        <taxon>Teratosphaeria</taxon>
    </lineage>
</organism>
<comment type="caution">
    <text evidence="1">The sequence shown here is derived from an EMBL/GenBank/DDBJ whole genome shotgun (WGS) entry which is preliminary data.</text>
</comment>
<dbReference type="Proteomes" id="UP001138500">
    <property type="component" value="Unassembled WGS sequence"/>
</dbReference>
<reference evidence="1 2" key="1">
    <citation type="journal article" date="2018" name="IMA Fungus">
        <title>IMA Genome-F 10: Nine draft genome sequences of Claviceps purpurea s.lat., including C. arundinis, C. humidiphila, and C. cf. spartinae, pseudomolecules for the pitch canker pathogen Fusarium circinatum, draft genome of Davidsoniella eucalypti, Grosmannia galeiformis, Quambalaria eucalypti, and Teratosphaeria destructans.</title>
        <authorList>
            <person name="Wingfield B.D."/>
            <person name="Liu M."/>
            <person name="Nguyen H.D."/>
            <person name="Lane F.A."/>
            <person name="Morgan S.W."/>
            <person name="De Vos L."/>
            <person name="Wilken P.M."/>
            <person name="Duong T.A."/>
            <person name="Aylward J."/>
            <person name="Coetzee M.P."/>
            <person name="Dadej K."/>
            <person name="De Beer Z.W."/>
            <person name="Findlay W."/>
            <person name="Havenga M."/>
            <person name="Kolarik M."/>
            <person name="Menzies J.G."/>
            <person name="Naidoo K."/>
            <person name="Pochopski O."/>
            <person name="Shoukouhi P."/>
            <person name="Santana Q.C."/>
            <person name="Seifert K.A."/>
            <person name="Soal N."/>
            <person name="Steenkamp E.T."/>
            <person name="Tatham C.T."/>
            <person name="van der Nest M.A."/>
            <person name="Wingfield M.J."/>
        </authorList>
    </citation>
    <scope>NUCLEOTIDE SEQUENCE [LARGE SCALE GENOMIC DNA]</scope>
    <source>
        <strain evidence="1">CMW44962</strain>
    </source>
</reference>
<name>A0A9W7W6Z0_9PEZI</name>
<protein>
    <submittedName>
        <fullName evidence="1">Uncharacterized protein</fullName>
    </submittedName>
</protein>
<sequence length="67" mass="7425">MVAAEEARQRLAEDTSLPLILTTDALGPFDQMWQVLSRSYGSQLYGINAVGDPSLSKRPASQIKREF</sequence>
<evidence type="ECO:0000313" key="1">
    <source>
        <dbReference type="EMBL" id="KAH9845554.1"/>
    </source>
</evidence>
<keyword evidence="2" id="KW-1185">Reference proteome</keyword>
<reference evidence="1 2" key="2">
    <citation type="journal article" date="2021" name="Curr. Genet.">
        <title>Genetic response to nitrogen starvation in the aggressive Eucalyptus foliar pathogen Teratosphaeria destructans.</title>
        <authorList>
            <person name="Havenga M."/>
            <person name="Wingfield B.D."/>
            <person name="Wingfield M.J."/>
            <person name="Dreyer L.L."/>
            <person name="Roets F."/>
            <person name="Aylward J."/>
        </authorList>
    </citation>
    <scope>NUCLEOTIDE SEQUENCE [LARGE SCALE GENOMIC DNA]</scope>
    <source>
        <strain evidence="1">CMW44962</strain>
    </source>
</reference>
<accession>A0A9W7W6Z0</accession>
<gene>
    <name evidence="1" type="ORF">Tdes44962_MAKER06519</name>
</gene>